<dbReference type="EMBL" id="VTPX01000002">
    <property type="protein sequence ID" value="KAA0019739.1"/>
    <property type="molecule type" value="Genomic_DNA"/>
</dbReference>
<dbReference type="CDD" id="cd07262">
    <property type="entry name" value="VOC_like"/>
    <property type="match status" value="1"/>
</dbReference>
<dbReference type="InterPro" id="IPR029068">
    <property type="entry name" value="Glyas_Bleomycin-R_OHBP_Dase"/>
</dbReference>
<reference evidence="2 3" key="1">
    <citation type="submission" date="2019-08" db="EMBL/GenBank/DDBJ databases">
        <title>Bioinformatics analysis of the strain L3 and L5.</title>
        <authorList>
            <person name="Li X."/>
        </authorList>
    </citation>
    <scope>NUCLEOTIDE SEQUENCE [LARGE SCALE GENOMIC DNA]</scope>
    <source>
        <strain evidence="2 3">L3</strain>
    </source>
</reference>
<protein>
    <submittedName>
        <fullName evidence="2">VOC family protein</fullName>
    </submittedName>
</protein>
<dbReference type="SUPFAM" id="SSF54593">
    <property type="entry name" value="Glyoxalase/Bleomycin resistance protein/Dihydroxybiphenyl dioxygenase"/>
    <property type="match status" value="1"/>
</dbReference>
<dbReference type="InterPro" id="IPR004360">
    <property type="entry name" value="Glyas_Fos-R_dOase_dom"/>
</dbReference>
<comment type="caution">
    <text evidence="2">The sequence shown here is derived from an EMBL/GenBank/DDBJ whole genome shotgun (WGS) entry which is preliminary data.</text>
</comment>
<evidence type="ECO:0000313" key="2">
    <source>
        <dbReference type="EMBL" id="KAA0019739.1"/>
    </source>
</evidence>
<evidence type="ECO:0000313" key="3">
    <source>
        <dbReference type="Proteomes" id="UP000466024"/>
    </source>
</evidence>
<dbReference type="PROSITE" id="PS51819">
    <property type="entry name" value="VOC"/>
    <property type="match status" value="1"/>
</dbReference>
<evidence type="ECO:0000259" key="1">
    <source>
        <dbReference type="PROSITE" id="PS51819"/>
    </source>
</evidence>
<dbReference type="InterPro" id="IPR037523">
    <property type="entry name" value="VOC_core"/>
</dbReference>
<dbReference type="RefSeq" id="WP_149434339.1">
    <property type="nucleotide sequence ID" value="NZ_VTPX01000002.1"/>
</dbReference>
<accession>A0A640WHF6</accession>
<dbReference type="Proteomes" id="UP000466024">
    <property type="component" value="Unassembled WGS sequence"/>
</dbReference>
<name>A0A640WHF6_9GAMM</name>
<gene>
    <name evidence="2" type="ORF">F0A16_05275</name>
</gene>
<sequence>MLDHLFLSVSDIERSIRFYEAVLAPLGITARLDYDGKDGPPGHPDLKGFGANGRMFFWLREGVVEGKAVHVGFVANSKAEVEAAYATAIKNGATDNGSIDNGAPGARLHYDPDYYAANVLDPDGYSLEFVYKNWQHTQ</sequence>
<proteinExistence type="predicted"/>
<keyword evidence="3" id="KW-1185">Reference proteome</keyword>
<dbReference type="PANTHER" id="PTHR35006:SF2">
    <property type="entry name" value="GLYOXALASE FAMILY PROTEIN (AFU_ORTHOLOGUE AFUA_5G14830)"/>
    <property type="match status" value="1"/>
</dbReference>
<dbReference type="PANTHER" id="PTHR35006">
    <property type="entry name" value="GLYOXALASE FAMILY PROTEIN (AFU_ORTHOLOGUE AFUA_5G14830)"/>
    <property type="match status" value="1"/>
</dbReference>
<organism evidence="2 3">
    <name type="scientific">Salinicola corii</name>
    <dbReference type="NCBI Taxonomy" id="2606937"/>
    <lineage>
        <taxon>Bacteria</taxon>
        <taxon>Pseudomonadati</taxon>
        <taxon>Pseudomonadota</taxon>
        <taxon>Gammaproteobacteria</taxon>
        <taxon>Oceanospirillales</taxon>
        <taxon>Halomonadaceae</taxon>
        <taxon>Salinicola</taxon>
    </lineage>
</organism>
<dbReference type="Gene3D" id="3.10.180.10">
    <property type="entry name" value="2,3-Dihydroxybiphenyl 1,2-Dioxygenase, domain 1"/>
    <property type="match status" value="1"/>
</dbReference>
<feature type="domain" description="VOC" evidence="1">
    <location>
        <begin position="1"/>
        <end position="132"/>
    </location>
</feature>
<dbReference type="AlphaFoldDB" id="A0A640WHF6"/>
<dbReference type="Pfam" id="PF00903">
    <property type="entry name" value="Glyoxalase"/>
    <property type="match status" value="1"/>
</dbReference>